<dbReference type="Gene3D" id="2.80.10.50">
    <property type="match status" value="3"/>
</dbReference>
<dbReference type="SUPFAM" id="SSF50370">
    <property type="entry name" value="Ricin B-like lectins"/>
    <property type="match status" value="1"/>
</dbReference>
<evidence type="ECO:0000259" key="6">
    <source>
        <dbReference type="SMART" id="SM00148"/>
    </source>
</evidence>
<dbReference type="InterPro" id="IPR035992">
    <property type="entry name" value="Ricin_B-like_lectins"/>
</dbReference>
<dbReference type="PANTHER" id="PTHR13593">
    <property type="match status" value="1"/>
</dbReference>
<evidence type="ECO:0000259" key="7">
    <source>
        <dbReference type="SMART" id="SM00458"/>
    </source>
</evidence>
<accession>A0A0N0ZUJ5</accession>
<dbReference type="InterPro" id="IPR000909">
    <property type="entry name" value="PLipase_C_PInositol-sp_X_dom"/>
</dbReference>
<reference evidence="9" key="2">
    <citation type="submission" date="2015-09" db="EMBL/GenBank/DDBJ databases">
        <title>Draft genome sequence of a multidrug-resistant Chryseobacterium indologenes isolate from Malaysia.</title>
        <authorList>
            <person name="Yu C.Y."/>
            <person name="Ang G.Y."/>
            <person name="Chan K.-G."/>
        </authorList>
    </citation>
    <scope>NUCLEOTIDE SEQUENCE [LARGE SCALE GENOMIC DNA]</scope>
    <source>
        <strain evidence="9">CI_885</strain>
    </source>
</reference>
<evidence type="ECO:0000313" key="8">
    <source>
        <dbReference type="EMBL" id="KPE49360.1"/>
    </source>
</evidence>
<dbReference type="InterPro" id="IPR051057">
    <property type="entry name" value="PI-PLC_domain"/>
</dbReference>
<dbReference type="EC" id="4.6.1.13" evidence="2"/>
<dbReference type="EMBL" id="LJOD01000019">
    <property type="protein sequence ID" value="KPE49360.1"/>
    <property type="molecule type" value="Genomic_DNA"/>
</dbReference>
<dbReference type="OrthoDB" id="7191982at2"/>
<gene>
    <name evidence="8" type="ORF">AOB46_20480</name>
</gene>
<comment type="caution">
    <text evidence="8">The sequence shown here is derived from an EMBL/GenBank/DDBJ whole genome shotgun (WGS) entry which is preliminary data.</text>
</comment>
<dbReference type="SMART" id="SM00458">
    <property type="entry name" value="RICIN"/>
    <property type="match status" value="1"/>
</dbReference>
<dbReference type="GO" id="GO:0004436">
    <property type="term" value="F:phosphatidylinositol diacylglycerol-lyase activity"/>
    <property type="evidence" value="ECO:0007669"/>
    <property type="project" value="UniProtKB-EC"/>
</dbReference>
<feature type="domain" description="Phosphatidylinositol-specific phospholipase C X" evidence="6">
    <location>
        <begin position="18"/>
        <end position="165"/>
    </location>
</feature>
<dbReference type="Pfam" id="PF14200">
    <property type="entry name" value="RicinB_lectin_2"/>
    <property type="match status" value="1"/>
</dbReference>
<dbReference type="Gene3D" id="3.20.20.190">
    <property type="entry name" value="Phosphatidylinositol (PI) phosphodiesterase"/>
    <property type="match status" value="1"/>
</dbReference>
<dbReference type="Proteomes" id="UP000037953">
    <property type="component" value="Unassembled WGS sequence"/>
</dbReference>
<evidence type="ECO:0000256" key="5">
    <source>
        <dbReference type="ARBA" id="ARBA00030782"/>
    </source>
</evidence>
<dbReference type="PROSITE" id="PS50007">
    <property type="entry name" value="PIPLC_X_DOMAIN"/>
    <property type="match status" value="1"/>
</dbReference>
<reference evidence="8 9" key="1">
    <citation type="journal article" date="2015" name="Genom Data">
        <title>Draft genome sequence of a multidrug-resistant Chryseobacterium indologenes isolate from Malaysia.</title>
        <authorList>
            <person name="Yu C.Y."/>
            <person name="Ang G.Y."/>
            <person name="Cheng H.J."/>
            <person name="Cheong Y.M."/>
            <person name="Yin W.F."/>
            <person name="Chan K.G."/>
        </authorList>
    </citation>
    <scope>NUCLEOTIDE SEQUENCE [LARGE SCALE GENOMIC DNA]</scope>
    <source>
        <strain evidence="8 9">CI_885</strain>
    </source>
</reference>
<protein>
    <recommendedName>
        <fullName evidence="3">1-phosphatidylinositol phosphodiesterase</fullName>
        <ecNumber evidence="2">4.6.1.13</ecNumber>
    </recommendedName>
    <alternativeName>
        <fullName evidence="4">Phosphatidylinositol diacylglycerol-lyase</fullName>
    </alternativeName>
    <alternativeName>
        <fullName evidence="5">Phosphatidylinositol-specific phospholipase C</fullName>
    </alternativeName>
</protein>
<dbReference type="SUPFAM" id="SSF51695">
    <property type="entry name" value="PLC-like phosphodiesterases"/>
    <property type="match status" value="1"/>
</dbReference>
<proteinExistence type="predicted"/>
<dbReference type="InterPro" id="IPR017946">
    <property type="entry name" value="PLC-like_Pdiesterase_TIM-brl"/>
</dbReference>
<comment type="catalytic activity">
    <reaction evidence="1">
        <text>a 1,2-diacyl-sn-glycero-3-phospho-(1D-myo-inositol) = 1D-myo-inositol 1,2-cyclic phosphate + a 1,2-diacyl-sn-glycerol</text>
        <dbReference type="Rhea" id="RHEA:17093"/>
        <dbReference type="ChEBI" id="CHEBI:17815"/>
        <dbReference type="ChEBI" id="CHEBI:57880"/>
        <dbReference type="ChEBI" id="CHEBI:58484"/>
        <dbReference type="EC" id="4.6.1.13"/>
    </reaction>
</comment>
<dbReference type="CDD" id="cd00161">
    <property type="entry name" value="beta-trefoil_Ricin-like"/>
    <property type="match status" value="1"/>
</dbReference>
<dbReference type="PATRIC" id="fig|253.9.peg.2072"/>
<dbReference type="PANTHER" id="PTHR13593:SF113">
    <property type="entry name" value="SI:DKEY-266F7.9"/>
    <property type="match status" value="1"/>
</dbReference>
<sequence>MKTFSQNWMSYLPNHLKINNLTIPGTHDSGTYPAWDSSYLTKCQSLNISEQLNAGIRFLDIRLKRGTRADKDHVLWVYHGIADMDISFSGTIMNECHQFLSENPEETILMSIKNESDPDSSKDKNKFYDDLTGSVNIGHFPGLFYTENRIPALSEVRGKIVLLRRFGLGDRADIGIDLYDQWPHDSTKEFSNHGIGLYVQDRYDDWKDDIEDKFIKAVKPVLEKASSSLPDSLFLNFTSGTSGNIFYEGPRGIAEIVNRLFFNYLYNKPASRYGIIPMDFPEIPQDKALINRLFSCNPFSFGSETMQPGQVYEIRTRLDLNKCMDVNQNSQQDGTPIIVHTANGQPNQRWKLEAAGDGYFYLHAQNTPDSVLDVNGLGKANGTDVILQKKNGGDNQKWKINRLENGYFTLTPKHISTMSLDLFGAATENGSRIKIFQASTSDWAEQWAFIPVR</sequence>
<dbReference type="PROSITE" id="PS50231">
    <property type="entry name" value="RICIN_B_LECTIN"/>
    <property type="match status" value="1"/>
</dbReference>
<dbReference type="AlphaFoldDB" id="A0A0N0ZUJ5"/>
<evidence type="ECO:0000256" key="3">
    <source>
        <dbReference type="ARBA" id="ARBA00019758"/>
    </source>
</evidence>
<dbReference type="Pfam" id="PF00388">
    <property type="entry name" value="PI-PLC-X"/>
    <property type="match status" value="1"/>
</dbReference>
<evidence type="ECO:0000256" key="2">
    <source>
        <dbReference type="ARBA" id="ARBA00012581"/>
    </source>
</evidence>
<organism evidence="8 9">
    <name type="scientific">Chryseobacterium indologenes</name>
    <name type="common">Flavobacterium indologenes</name>
    <dbReference type="NCBI Taxonomy" id="253"/>
    <lineage>
        <taxon>Bacteria</taxon>
        <taxon>Pseudomonadati</taxon>
        <taxon>Bacteroidota</taxon>
        <taxon>Flavobacteriia</taxon>
        <taxon>Flavobacteriales</taxon>
        <taxon>Weeksellaceae</taxon>
        <taxon>Chryseobacterium group</taxon>
        <taxon>Chryseobacterium</taxon>
    </lineage>
</organism>
<evidence type="ECO:0000256" key="4">
    <source>
        <dbReference type="ARBA" id="ARBA00030474"/>
    </source>
</evidence>
<dbReference type="CDD" id="cd08586">
    <property type="entry name" value="PI-PLCc_BcPLC_like"/>
    <property type="match status" value="1"/>
</dbReference>
<evidence type="ECO:0000256" key="1">
    <source>
        <dbReference type="ARBA" id="ARBA00001316"/>
    </source>
</evidence>
<evidence type="ECO:0000313" key="9">
    <source>
        <dbReference type="Proteomes" id="UP000037953"/>
    </source>
</evidence>
<dbReference type="GO" id="GO:0006629">
    <property type="term" value="P:lipid metabolic process"/>
    <property type="evidence" value="ECO:0007669"/>
    <property type="project" value="InterPro"/>
</dbReference>
<dbReference type="InterPro" id="IPR000772">
    <property type="entry name" value="Ricin_B_lectin"/>
</dbReference>
<feature type="domain" description="Ricin B lectin" evidence="7">
    <location>
        <begin position="308"/>
        <end position="450"/>
    </location>
</feature>
<dbReference type="GO" id="GO:0008081">
    <property type="term" value="F:phosphoric diester hydrolase activity"/>
    <property type="evidence" value="ECO:0007669"/>
    <property type="project" value="InterPro"/>
</dbReference>
<dbReference type="SMART" id="SM00148">
    <property type="entry name" value="PLCXc"/>
    <property type="match status" value="1"/>
</dbReference>
<dbReference type="RefSeq" id="WP_082377310.1">
    <property type="nucleotide sequence ID" value="NZ_LJOD01000019.1"/>
</dbReference>
<name>A0A0N0ZUJ5_CHRID</name>